<dbReference type="PANTHER" id="PTHR44688">
    <property type="entry name" value="DNA-BINDING TRANSCRIPTIONAL ACTIVATOR DEVR_DOSR"/>
    <property type="match status" value="1"/>
</dbReference>
<dbReference type="SMART" id="SM00421">
    <property type="entry name" value="HTH_LUXR"/>
    <property type="match status" value="1"/>
</dbReference>
<name>A0A285M409_9FLAO</name>
<dbReference type="PROSITE" id="PS51257">
    <property type="entry name" value="PROKAR_LIPOPROTEIN"/>
    <property type="match status" value="1"/>
</dbReference>
<protein>
    <submittedName>
        <fullName evidence="6">Regulatory protein, luxR family</fullName>
    </submittedName>
</protein>
<evidence type="ECO:0000256" key="1">
    <source>
        <dbReference type="ARBA" id="ARBA00023015"/>
    </source>
</evidence>
<evidence type="ECO:0000256" key="3">
    <source>
        <dbReference type="ARBA" id="ARBA00023163"/>
    </source>
</evidence>
<dbReference type="InterPro" id="IPR016032">
    <property type="entry name" value="Sig_transdc_resp-reg_C-effctor"/>
</dbReference>
<evidence type="ECO:0000313" key="6">
    <source>
        <dbReference type="EMBL" id="SNY91892.1"/>
    </source>
</evidence>
<sequence>MKAFMRIIVFLAILLSCMSIFGQYNFSGYVSRENQGNAIYLSLVEDYRKTSRIYLEQIISKTTVDSLGFFQFKGDNLLKDNRLYRIHLDGCSDNTNASHFLGTCDSSKSVLFIANNKDTLEFPTSFEEQALCTITSTNPKSSILLEVDALKEEMIFDFLDYRSEANRKLNSDKWFSSLQKFGKNSDEPLVELFIYDFLSDKRNETYTYYLQDITTNQYYDQLLDRLRTNYPNTDFTEQFEAEITTDRQLANFKNTTDWGWKWVTLTLLVLSLGLNLYFLTARKSKARSRTNNLIQKLTPQEQKIVQQILLDKSNKEIASELFVSHSTIKTHINNLYKKLEVSSRQEIVSIFKK</sequence>
<reference evidence="7" key="1">
    <citation type="submission" date="2017-09" db="EMBL/GenBank/DDBJ databases">
        <authorList>
            <person name="Varghese N."/>
            <person name="Submissions S."/>
        </authorList>
    </citation>
    <scope>NUCLEOTIDE SEQUENCE [LARGE SCALE GENOMIC DNA]</scope>
    <source>
        <strain evidence="7">DSM 25885</strain>
    </source>
</reference>
<organism evidence="6 7">
    <name type="scientific">Flagellimonas pacifica</name>
    <dbReference type="NCBI Taxonomy" id="1247520"/>
    <lineage>
        <taxon>Bacteria</taxon>
        <taxon>Pseudomonadati</taxon>
        <taxon>Bacteroidota</taxon>
        <taxon>Flavobacteriia</taxon>
        <taxon>Flavobacteriales</taxon>
        <taxon>Flavobacteriaceae</taxon>
        <taxon>Flagellimonas</taxon>
    </lineage>
</organism>
<keyword evidence="4" id="KW-0812">Transmembrane</keyword>
<dbReference type="PROSITE" id="PS00622">
    <property type="entry name" value="HTH_LUXR_1"/>
    <property type="match status" value="1"/>
</dbReference>
<accession>A0A285M409</accession>
<proteinExistence type="predicted"/>
<feature type="domain" description="HTH luxR-type" evidence="5">
    <location>
        <begin position="290"/>
        <end position="353"/>
    </location>
</feature>
<keyword evidence="3" id="KW-0804">Transcription</keyword>
<dbReference type="InterPro" id="IPR000792">
    <property type="entry name" value="Tscrpt_reg_LuxR_C"/>
</dbReference>
<keyword evidence="2" id="KW-0238">DNA-binding</keyword>
<dbReference type="OrthoDB" id="9807565at2"/>
<dbReference type="RefSeq" id="WP_097043703.1">
    <property type="nucleotide sequence ID" value="NZ_OBEH01000001.1"/>
</dbReference>
<keyword evidence="7" id="KW-1185">Reference proteome</keyword>
<keyword evidence="4" id="KW-0472">Membrane</keyword>
<dbReference type="GO" id="GO:0006355">
    <property type="term" value="P:regulation of DNA-templated transcription"/>
    <property type="evidence" value="ECO:0007669"/>
    <property type="project" value="InterPro"/>
</dbReference>
<dbReference type="EMBL" id="OBEH01000001">
    <property type="protein sequence ID" value="SNY91892.1"/>
    <property type="molecule type" value="Genomic_DNA"/>
</dbReference>
<gene>
    <name evidence="6" type="ORF">SAMN06265377_0012</name>
</gene>
<evidence type="ECO:0000256" key="4">
    <source>
        <dbReference type="SAM" id="Phobius"/>
    </source>
</evidence>
<dbReference type="Proteomes" id="UP000219048">
    <property type="component" value="Unassembled WGS sequence"/>
</dbReference>
<dbReference type="Gene3D" id="1.10.10.10">
    <property type="entry name" value="Winged helix-like DNA-binding domain superfamily/Winged helix DNA-binding domain"/>
    <property type="match status" value="1"/>
</dbReference>
<evidence type="ECO:0000259" key="5">
    <source>
        <dbReference type="PROSITE" id="PS50043"/>
    </source>
</evidence>
<dbReference type="InterPro" id="IPR036388">
    <property type="entry name" value="WH-like_DNA-bd_sf"/>
</dbReference>
<keyword evidence="4" id="KW-1133">Transmembrane helix</keyword>
<dbReference type="CDD" id="cd06170">
    <property type="entry name" value="LuxR_C_like"/>
    <property type="match status" value="1"/>
</dbReference>
<evidence type="ECO:0000256" key="2">
    <source>
        <dbReference type="ARBA" id="ARBA00023125"/>
    </source>
</evidence>
<dbReference type="Pfam" id="PF00196">
    <property type="entry name" value="GerE"/>
    <property type="match status" value="1"/>
</dbReference>
<feature type="transmembrane region" description="Helical" evidence="4">
    <location>
        <begin position="258"/>
        <end position="279"/>
    </location>
</feature>
<dbReference type="PANTHER" id="PTHR44688:SF16">
    <property type="entry name" value="DNA-BINDING TRANSCRIPTIONAL ACTIVATOR DEVR_DOSR"/>
    <property type="match status" value="1"/>
</dbReference>
<evidence type="ECO:0000313" key="7">
    <source>
        <dbReference type="Proteomes" id="UP000219048"/>
    </source>
</evidence>
<dbReference type="PROSITE" id="PS50043">
    <property type="entry name" value="HTH_LUXR_2"/>
    <property type="match status" value="1"/>
</dbReference>
<dbReference type="GO" id="GO:0003677">
    <property type="term" value="F:DNA binding"/>
    <property type="evidence" value="ECO:0007669"/>
    <property type="project" value="UniProtKB-KW"/>
</dbReference>
<keyword evidence="1" id="KW-0805">Transcription regulation</keyword>
<dbReference type="PRINTS" id="PR00038">
    <property type="entry name" value="HTHLUXR"/>
</dbReference>
<dbReference type="SUPFAM" id="SSF46894">
    <property type="entry name" value="C-terminal effector domain of the bipartite response regulators"/>
    <property type="match status" value="1"/>
</dbReference>
<dbReference type="AlphaFoldDB" id="A0A285M409"/>